<dbReference type="CDD" id="cd00947">
    <property type="entry name" value="TBP_aldolase_IIB"/>
    <property type="match status" value="1"/>
</dbReference>
<name>A0A2M7QB76_9BACT</name>
<dbReference type="Pfam" id="PF01116">
    <property type="entry name" value="F_bP_aldolase"/>
    <property type="match status" value="1"/>
</dbReference>
<feature type="binding site" evidence="5">
    <location>
        <position position="82"/>
    </location>
    <ligand>
        <name>Zn(2+)</name>
        <dbReference type="ChEBI" id="CHEBI:29105"/>
        <label>1</label>
        <note>catalytic</note>
    </ligand>
</feature>
<dbReference type="InterPro" id="IPR050246">
    <property type="entry name" value="Class_II_FBP_aldolase"/>
</dbReference>
<keyword evidence="1 5" id="KW-0479">Metal-binding</keyword>
<feature type="binding site" evidence="5">
    <location>
        <position position="209"/>
    </location>
    <ligand>
        <name>Zn(2+)</name>
        <dbReference type="ChEBI" id="CHEBI:29105"/>
        <label>1</label>
        <note>catalytic</note>
    </ligand>
</feature>
<comment type="cofactor">
    <cofactor evidence="5">
        <name>Zn(2+)</name>
        <dbReference type="ChEBI" id="CHEBI:29105"/>
    </cofactor>
    <text evidence="5">Binds 2 Zn(2+) ions per subunit. One is catalytic and the other provides a structural contribution.</text>
</comment>
<evidence type="ECO:0000313" key="6">
    <source>
        <dbReference type="EMBL" id="PIY62818.1"/>
    </source>
</evidence>
<dbReference type="InterPro" id="IPR000771">
    <property type="entry name" value="FBA_II"/>
</dbReference>
<keyword evidence="3" id="KW-0456">Lyase</keyword>
<dbReference type="PANTHER" id="PTHR30304">
    <property type="entry name" value="D-TAGATOSE-1,6-BISPHOSPHATE ALDOLASE"/>
    <property type="match status" value="1"/>
</dbReference>
<accession>A0A2M7QB76</accession>
<feature type="binding site" evidence="5">
    <location>
        <position position="133"/>
    </location>
    <ligand>
        <name>Zn(2+)</name>
        <dbReference type="ChEBI" id="CHEBI:29105"/>
        <label>2</label>
    </ligand>
</feature>
<dbReference type="GO" id="GO:0004332">
    <property type="term" value="F:fructose-bisphosphate aldolase activity"/>
    <property type="evidence" value="ECO:0007669"/>
    <property type="project" value="InterPro"/>
</dbReference>
<feature type="active site" description="Proton donor" evidence="4">
    <location>
        <position position="81"/>
    </location>
</feature>
<dbReference type="Proteomes" id="UP000230973">
    <property type="component" value="Unassembled WGS sequence"/>
</dbReference>
<gene>
    <name evidence="6" type="primary">fba</name>
    <name evidence="6" type="ORF">COY93_02370</name>
</gene>
<protein>
    <submittedName>
        <fullName evidence="6">Fructose-1,6-bisphosphate aldolase, class II</fullName>
    </submittedName>
</protein>
<evidence type="ECO:0000256" key="2">
    <source>
        <dbReference type="ARBA" id="ARBA00022833"/>
    </source>
</evidence>
<feature type="binding site" evidence="5">
    <location>
        <position position="179"/>
    </location>
    <ligand>
        <name>Zn(2+)</name>
        <dbReference type="ChEBI" id="CHEBI:29105"/>
        <label>1</label>
        <note>catalytic</note>
    </ligand>
</feature>
<dbReference type="NCBIfam" id="TIGR01859">
    <property type="entry name" value="fruc_bis_ald"/>
    <property type="match status" value="1"/>
</dbReference>
<evidence type="ECO:0000256" key="5">
    <source>
        <dbReference type="PIRSR" id="PIRSR001359-3"/>
    </source>
</evidence>
<evidence type="ECO:0000256" key="3">
    <source>
        <dbReference type="ARBA" id="ARBA00023239"/>
    </source>
</evidence>
<reference evidence="7" key="1">
    <citation type="submission" date="2017-09" db="EMBL/GenBank/DDBJ databases">
        <title>Depth-based differentiation of microbial function through sediment-hosted aquifers and enrichment of novel symbionts in the deep terrestrial subsurface.</title>
        <authorList>
            <person name="Probst A.J."/>
            <person name="Ladd B."/>
            <person name="Jarett J.K."/>
            <person name="Geller-Mcgrath D.E."/>
            <person name="Sieber C.M.K."/>
            <person name="Emerson J.B."/>
            <person name="Anantharaman K."/>
            <person name="Thomas B.C."/>
            <person name="Malmstrom R."/>
            <person name="Stieglmeier M."/>
            <person name="Klingl A."/>
            <person name="Woyke T."/>
            <person name="Ryan C.M."/>
            <person name="Banfield J.F."/>
        </authorList>
    </citation>
    <scope>NUCLEOTIDE SEQUENCE [LARGE SCALE GENOMIC DNA]</scope>
</reference>
<dbReference type="GO" id="GO:0008270">
    <property type="term" value="F:zinc ion binding"/>
    <property type="evidence" value="ECO:0007669"/>
    <property type="project" value="InterPro"/>
</dbReference>
<dbReference type="InterPro" id="IPR011289">
    <property type="entry name" value="Fruc_bis_ald_class-2"/>
</dbReference>
<proteinExistence type="predicted"/>
<dbReference type="AlphaFoldDB" id="A0A2M7QB76"/>
<dbReference type="GO" id="GO:0030388">
    <property type="term" value="P:fructose 1,6-bisphosphate metabolic process"/>
    <property type="evidence" value="ECO:0007669"/>
    <property type="project" value="InterPro"/>
</dbReference>
<dbReference type="NCBIfam" id="TIGR00167">
    <property type="entry name" value="cbbA"/>
    <property type="match status" value="1"/>
</dbReference>
<organism evidence="6 7">
    <name type="scientific">Candidatus Uhrbacteria bacterium CG_4_10_14_0_8_um_filter_58_22</name>
    <dbReference type="NCBI Taxonomy" id="1975029"/>
    <lineage>
        <taxon>Bacteria</taxon>
        <taxon>Candidatus Uhriibacteriota</taxon>
    </lineage>
</organism>
<dbReference type="InterPro" id="IPR013785">
    <property type="entry name" value="Aldolase_TIM"/>
</dbReference>
<evidence type="ECO:0000256" key="1">
    <source>
        <dbReference type="ARBA" id="ARBA00022723"/>
    </source>
</evidence>
<dbReference type="PIRSF" id="PIRSF001359">
    <property type="entry name" value="F_bP_aldolase_II"/>
    <property type="match status" value="1"/>
</dbReference>
<dbReference type="SUPFAM" id="SSF51569">
    <property type="entry name" value="Aldolase"/>
    <property type="match status" value="1"/>
</dbReference>
<dbReference type="PANTHER" id="PTHR30304:SF0">
    <property type="entry name" value="D-TAGATOSE-1,6-BISPHOSPHATE ALDOLASE SUBUNIT GATY-RELATED"/>
    <property type="match status" value="1"/>
</dbReference>
<comment type="caution">
    <text evidence="6">The sequence shown here is derived from an EMBL/GenBank/DDBJ whole genome shotgun (WGS) entry which is preliminary data.</text>
</comment>
<dbReference type="EMBL" id="PFLC01000027">
    <property type="protein sequence ID" value="PIY62818.1"/>
    <property type="molecule type" value="Genomic_DNA"/>
</dbReference>
<evidence type="ECO:0000313" key="7">
    <source>
        <dbReference type="Proteomes" id="UP000230973"/>
    </source>
</evidence>
<feature type="binding site" evidence="5">
    <location>
        <position position="103"/>
    </location>
    <ligand>
        <name>Zn(2+)</name>
        <dbReference type="ChEBI" id="CHEBI:29105"/>
        <label>2</label>
    </ligand>
</feature>
<dbReference type="Gene3D" id="3.20.20.70">
    <property type="entry name" value="Aldolase class I"/>
    <property type="match status" value="1"/>
</dbReference>
<sequence length="312" mass="34320">MMLTTLKKILSRAERGGYAVGAFNVNNLEILQAVIETAVEERSPVIIQTSEGAIEYAGLDYLVAMVRLAAKSPVPVVLHLDHGKDLKLIKRAIAAGYTSVMYDGSLLPYRQNVADTRRVVSWAKLNGISVEAEIGAIKGIEDLVTVDEKRAFFTDPEEAQRFAKETGCDALAVSVGTAHGAYKFKREAKLDIARLKKIDQLVRVPLVLHGASEIDQELVRESREYCERLGDCGRLKGAKGVPDGEIRRAIKAGVRKINIDSDLRLAFTVGLRQALTKMTDEIDPRKLLAPSKELMKATVRDRMRVFGCSGKA</sequence>
<dbReference type="GO" id="GO:0006096">
    <property type="term" value="P:glycolytic process"/>
    <property type="evidence" value="ECO:0007669"/>
    <property type="project" value="InterPro"/>
</dbReference>
<keyword evidence="2 5" id="KW-0862">Zinc</keyword>
<evidence type="ECO:0000256" key="4">
    <source>
        <dbReference type="PIRSR" id="PIRSR001359-1"/>
    </source>
</evidence>